<protein>
    <recommendedName>
        <fullName evidence="3">Zf-CCHC domain-containing protein/UBN2 domain-containing protein</fullName>
    </recommendedName>
</protein>
<reference evidence="1" key="1">
    <citation type="journal article" date="2022" name="Int. J. Mol. Sci.">
        <title>Draft Genome of Tanacetum Coccineum: Genomic Comparison of Closely Related Tanacetum-Family Plants.</title>
        <authorList>
            <person name="Yamashiro T."/>
            <person name="Shiraishi A."/>
            <person name="Nakayama K."/>
            <person name="Satake H."/>
        </authorList>
    </citation>
    <scope>NUCLEOTIDE SEQUENCE</scope>
</reference>
<evidence type="ECO:0000313" key="2">
    <source>
        <dbReference type="Proteomes" id="UP001151760"/>
    </source>
</evidence>
<accession>A0ABQ5FRV1</accession>
<gene>
    <name evidence="1" type="ORF">Tco_1017083</name>
</gene>
<keyword evidence="2" id="KW-1185">Reference proteome</keyword>
<evidence type="ECO:0000313" key="1">
    <source>
        <dbReference type="EMBL" id="GJT65603.1"/>
    </source>
</evidence>
<organism evidence="1 2">
    <name type="scientific">Tanacetum coccineum</name>
    <dbReference type="NCBI Taxonomy" id="301880"/>
    <lineage>
        <taxon>Eukaryota</taxon>
        <taxon>Viridiplantae</taxon>
        <taxon>Streptophyta</taxon>
        <taxon>Embryophyta</taxon>
        <taxon>Tracheophyta</taxon>
        <taxon>Spermatophyta</taxon>
        <taxon>Magnoliopsida</taxon>
        <taxon>eudicotyledons</taxon>
        <taxon>Gunneridae</taxon>
        <taxon>Pentapetalae</taxon>
        <taxon>asterids</taxon>
        <taxon>campanulids</taxon>
        <taxon>Asterales</taxon>
        <taxon>Asteraceae</taxon>
        <taxon>Asteroideae</taxon>
        <taxon>Anthemideae</taxon>
        <taxon>Anthemidinae</taxon>
        <taxon>Tanacetum</taxon>
    </lineage>
</organism>
<dbReference type="EMBL" id="BQNB010017644">
    <property type="protein sequence ID" value="GJT65603.1"/>
    <property type="molecule type" value="Genomic_DNA"/>
</dbReference>
<evidence type="ECO:0008006" key="3">
    <source>
        <dbReference type="Google" id="ProtNLM"/>
    </source>
</evidence>
<proteinExistence type="predicted"/>
<reference evidence="1" key="2">
    <citation type="submission" date="2022-01" db="EMBL/GenBank/DDBJ databases">
        <authorList>
            <person name="Yamashiro T."/>
            <person name="Shiraishi A."/>
            <person name="Satake H."/>
            <person name="Nakayama K."/>
        </authorList>
    </citation>
    <scope>NUCLEOTIDE SEQUENCE</scope>
</reference>
<sequence length="211" mass="25282">MTTVSEFLRALPTKWRPKVTAIDESKDLSTLPLDQLIGNLKVYEATSLDNDDEEYAMAVRDFKTFFRRRGKFFRQPYDDKKNFRNVKEDKKEKDDERCFNGHDSKKEKICLMALDNNEVRLKVKLEPDEWIKDNGHDGQQRSLFILQDYRQRKIQRICAWTSPKTTKKTRSIRRIQKKAIRRIQVIECKDSGRYQTWSLLQETFNTPYPRH</sequence>
<name>A0ABQ5FRV1_9ASTR</name>
<dbReference type="Proteomes" id="UP001151760">
    <property type="component" value="Unassembled WGS sequence"/>
</dbReference>
<comment type="caution">
    <text evidence="1">The sequence shown here is derived from an EMBL/GenBank/DDBJ whole genome shotgun (WGS) entry which is preliminary data.</text>
</comment>